<dbReference type="InterPro" id="IPR003010">
    <property type="entry name" value="C-N_Hydrolase"/>
</dbReference>
<evidence type="ECO:0000256" key="1">
    <source>
        <dbReference type="ARBA" id="ARBA00022801"/>
    </source>
</evidence>
<organism evidence="3 4">
    <name type="scientific">Kineococcus mangrovi</name>
    <dbReference type="NCBI Taxonomy" id="1660183"/>
    <lineage>
        <taxon>Bacteria</taxon>
        <taxon>Bacillati</taxon>
        <taxon>Actinomycetota</taxon>
        <taxon>Actinomycetes</taxon>
        <taxon>Kineosporiales</taxon>
        <taxon>Kineosporiaceae</taxon>
        <taxon>Kineococcus</taxon>
    </lineage>
</organism>
<reference evidence="3 4" key="1">
    <citation type="submission" date="2024-07" db="EMBL/GenBank/DDBJ databases">
        <authorList>
            <person name="Thanompreechachai J."/>
            <person name="Duangmal K."/>
        </authorList>
    </citation>
    <scope>NUCLEOTIDE SEQUENCE [LARGE SCALE GENOMIC DNA]</scope>
    <source>
        <strain evidence="3 4">TBRC 1896</strain>
    </source>
</reference>
<dbReference type="PANTHER" id="PTHR43674">
    <property type="entry name" value="NITRILASE C965.09-RELATED"/>
    <property type="match status" value="1"/>
</dbReference>
<dbReference type="InterPro" id="IPR036526">
    <property type="entry name" value="C-N_Hydrolase_sf"/>
</dbReference>
<evidence type="ECO:0000259" key="2">
    <source>
        <dbReference type="PROSITE" id="PS50263"/>
    </source>
</evidence>
<comment type="caution">
    <text evidence="3">The sequence shown here is derived from an EMBL/GenBank/DDBJ whole genome shotgun (WGS) entry which is preliminary data.</text>
</comment>
<dbReference type="RefSeq" id="WP_370718715.1">
    <property type="nucleotide sequence ID" value="NZ_JBGGTQ010000004.1"/>
</dbReference>
<evidence type="ECO:0000313" key="4">
    <source>
        <dbReference type="Proteomes" id="UP001566476"/>
    </source>
</evidence>
<dbReference type="EMBL" id="JBGGTQ010000004">
    <property type="protein sequence ID" value="MEZ0492701.1"/>
    <property type="molecule type" value="Genomic_DNA"/>
</dbReference>
<dbReference type="Gene3D" id="3.60.110.10">
    <property type="entry name" value="Carbon-nitrogen hydrolase"/>
    <property type="match status" value="1"/>
</dbReference>
<evidence type="ECO:0000313" key="3">
    <source>
        <dbReference type="EMBL" id="MEZ0492701.1"/>
    </source>
</evidence>
<dbReference type="Pfam" id="PF00795">
    <property type="entry name" value="CN_hydrolase"/>
    <property type="match status" value="1"/>
</dbReference>
<name>A0ABV4I5Y9_9ACTN</name>
<accession>A0ABV4I5Y9</accession>
<keyword evidence="1 3" id="KW-0378">Hydrolase</keyword>
<keyword evidence="4" id="KW-1185">Reference proteome</keyword>
<dbReference type="InterPro" id="IPR050345">
    <property type="entry name" value="Aliph_Amidase/BUP"/>
</dbReference>
<gene>
    <name evidence="3" type="ORF">AB2L28_10690</name>
</gene>
<protein>
    <submittedName>
        <fullName evidence="3">Nitrilase-related carbon-nitrogen hydrolase</fullName>
    </submittedName>
</protein>
<sequence>MSTPGTPPPEVGVAVAQVALAVGDTDGNLARAVAAVQEAARRGARVVVLPELLRSGYVFASAREARGLAEPADGPTAAALTEVARRHDLVVAVGVAERVADGSLRNSALLLDRSGIRTVYRKVHLWDAEADVFVPGDELPEVVTTPWGRLALAVCYDLGFVEWVRLIALAGADLVCAPTNWPGAPRTTAERPMEVVHVQAAAAANRVFVAACDRTGPERGVTWVGGSAVVGPDGRPLAETPDGAGEHVLVARCRLGDARRKATSARNGVHADRRPELYAGLLTR</sequence>
<dbReference type="GO" id="GO:0016787">
    <property type="term" value="F:hydrolase activity"/>
    <property type="evidence" value="ECO:0007669"/>
    <property type="project" value="UniProtKB-KW"/>
</dbReference>
<dbReference type="SUPFAM" id="SSF56317">
    <property type="entry name" value="Carbon-nitrogen hydrolase"/>
    <property type="match status" value="1"/>
</dbReference>
<dbReference type="PROSITE" id="PS50263">
    <property type="entry name" value="CN_HYDROLASE"/>
    <property type="match status" value="1"/>
</dbReference>
<dbReference type="PANTHER" id="PTHR43674:SF2">
    <property type="entry name" value="BETA-UREIDOPROPIONASE"/>
    <property type="match status" value="1"/>
</dbReference>
<feature type="domain" description="CN hydrolase" evidence="2">
    <location>
        <begin position="11"/>
        <end position="255"/>
    </location>
</feature>
<dbReference type="Proteomes" id="UP001566476">
    <property type="component" value="Unassembled WGS sequence"/>
</dbReference>
<proteinExistence type="predicted"/>